<name>A0A9P1FVF9_9DINO</name>
<dbReference type="Gene3D" id="1.25.40.20">
    <property type="entry name" value="Ankyrin repeat-containing domain"/>
    <property type="match status" value="1"/>
</dbReference>
<dbReference type="InterPro" id="IPR036020">
    <property type="entry name" value="WW_dom_sf"/>
</dbReference>
<keyword evidence="1" id="KW-0040">ANK repeat</keyword>
<dbReference type="Gene3D" id="2.20.70.10">
    <property type="match status" value="1"/>
</dbReference>
<dbReference type="InterPro" id="IPR002110">
    <property type="entry name" value="Ankyrin_rpt"/>
</dbReference>
<accession>A0A9P1FVF9</accession>
<keyword evidence="6" id="KW-1185">Reference proteome</keyword>
<protein>
    <recommendedName>
        <fullName evidence="3">WW domain-containing protein</fullName>
    </recommendedName>
</protein>
<feature type="compositionally biased region" description="Low complexity" evidence="2">
    <location>
        <begin position="507"/>
        <end position="517"/>
    </location>
</feature>
<dbReference type="EMBL" id="CAMXCT030001202">
    <property type="protein sequence ID" value="CAL4775114.1"/>
    <property type="molecule type" value="Genomic_DNA"/>
</dbReference>
<feature type="compositionally biased region" description="Polar residues" evidence="2">
    <location>
        <begin position="492"/>
        <end position="506"/>
    </location>
</feature>
<dbReference type="PROSITE" id="PS01159">
    <property type="entry name" value="WW_DOMAIN_1"/>
    <property type="match status" value="2"/>
</dbReference>
<dbReference type="CDD" id="cd00201">
    <property type="entry name" value="WW"/>
    <property type="match status" value="1"/>
</dbReference>
<organism evidence="4">
    <name type="scientific">Cladocopium goreaui</name>
    <dbReference type="NCBI Taxonomy" id="2562237"/>
    <lineage>
        <taxon>Eukaryota</taxon>
        <taxon>Sar</taxon>
        <taxon>Alveolata</taxon>
        <taxon>Dinophyceae</taxon>
        <taxon>Suessiales</taxon>
        <taxon>Symbiodiniaceae</taxon>
        <taxon>Cladocopium</taxon>
    </lineage>
</organism>
<dbReference type="PROSITE" id="PS50020">
    <property type="entry name" value="WW_DOMAIN_2"/>
    <property type="match status" value="2"/>
</dbReference>
<proteinExistence type="predicted"/>
<feature type="region of interest" description="Disordered" evidence="2">
    <location>
        <begin position="444"/>
        <end position="534"/>
    </location>
</feature>
<dbReference type="Pfam" id="PF00023">
    <property type="entry name" value="Ank"/>
    <property type="match status" value="1"/>
</dbReference>
<dbReference type="Proteomes" id="UP001152797">
    <property type="component" value="Unassembled WGS sequence"/>
</dbReference>
<dbReference type="SMART" id="SM00248">
    <property type="entry name" value="ANK"/>
    <property type="match status" value="1"/>
</dbReference>
<dbReference type="EMBL" id="CAMXCT020001202">
    <property type="protein sequence ID" value="CAL1141177.1"/>
    <property type="molecule type" value="Genomic_DNA"/>
</dbReference>
<dbReference type="PROSITE" id="PS50297">
    <property type="entry name" value="ANK_REP_REGION"/>
    <property type="match status" value="1"/>
</dbReference>
<feature type="domain" description="WW" evidence="3">
    <location>
        <begin position="280"/>
        <end position="314"/>
    </location>
</feature>
<evidence type="ECO:0000259" key="3">
    <source>
        <dbReference type="PROSITE" id="PS50020"/>
    </source>
</evidence>
<reference evidence="4" key="1">
    <citation type="submission" date="2022-10" db="EMBL/GenBank/DDBJ databases">
        <authorList>
            <person name="Chen Y."/>
            <person name="Dougan E. K."/>
            <person name="Chan C."/>
            <person name="Rhodes N."/>
            <person name="Thang M."/>
        </authorList>
    </citation>
    <scope>NUCLEOTIDE SEQUENCE</scope>
</reference>
<evidence type="ECO:0000313" key="4">
    <source>
        <dbReference type="EMBL" id="CAI3987802.1"/>
    </source>
</evidence>
<dbReference type="SUPFAM" id="SSF48403">
    <property type="entry name" value="Ankyrin repeat"/>
    <property type="match status" value="1"/>
</dbReference>
<comment type="caution">
    <text evidence="4">The sequence shown here is derived from an EMBL/GenBank/DDBJ whole genome shotgun (WGS) entry which is preliminary data.</text>
</comment>
<dbReference type="AlphaFoldDB" id="A0A9P1FVF9"/>
<dbReference type="SMART" id="SM00456">
    <property type="entry name" value="WW"/>
    <property type="match status" value="2"/>
</dbReference>
<evidence type="ECO:0000256" key="2">
    <source>
        <dbReference type="SAM" id="MobiDB-lite"/>
    </source>
</evidence>
<dbReference type="PROSITE" id="PS50088">
    <property type="entry name" value="ANK_REPEAT"/>
    <property type="match status" value="1"/>
</dbReference>
<feature type="domain" description="WW" evidence="3">
    <location>
        <begin position="359"/>
        <end position="386"/>
    </location>
</feature>
<dbReference type="OrthoDB" id="79452at2759"/>
<reference evidence="5 6" key="2">
    <citation type="submission" date="2024-05" db="EMBL/GenBank/DDBJ databases">
        <authorList>
            <person name="Chen Y."/>
            <person name="Shah S."/>
            <person name="Dougan E. K."/>
            <person name="Thang M."/>
            <person name="Chan C."/>
        </authorList>
    </citation>
    <scope>NUCLEOTIDE SEQUENCE [LARGE SCALE GENOMIC DNA]</scope>
</reference>
<dbReference type="EMBL" id="CAMXCT010001202">
    <property type="protein sequence ID" value="CAI3987802.1"/>
    <property type="molecule type" value="Genomic_DNA"/>
</dbReference>
<dbReference type="InterPro" id="IPR001202">
    <property type="entry name" value="WW_dom"/>
</dbReference>
<feature type="repeat" description="ANK" evidence="1">
    <location>
        <begin position="117"/>
        <end position="149"/>
    </location>
</feature>
<dbReference type="InterPro" id="IPR036770">
    <property type="entry name" value="Ankyrin_rpt-contain_sf"/>
</dbReference>
<evidence type="ECO:0000256" key="1">
    <source>
        <dbReference type="PROSITE-ProRule" id="PRU00023"/>
    </source>
</evidence>
<evidence type="ECO:0000313" key="6">
    <source>
        <dbReference type="Proteomes" id="UP001152797"/>
    </source>
</evidence>
<gene>
    <name evidence="4" type="ORF">C1SCF055_LOCUS15047</name>
</gene>
<sequence length="534" mass="59706">MGTLAEVTAPGFGELVSRDGVPTGIPLKSEQVVKWEHQPGHKPFNSYQLPKWVKHPDAQKPSMILQPEDYMGSKRRHNIHSWNVAHIGAQCAMFEGQGFKMLEKATKEEINAQDTLEGFTPLHWAVLSDNPKAVIWLLNHNADREIKDIQGRTAEDLIEENWGDFHQRYWGHAPKKDGLPDCEKVLPKRIKQMRDAFKGSFSANEYDLEGYKDDDNKLYKDWISSDPFSRALGGGLAPLFEWRGLKQPTHLDFQQFLDSLSISPLVPPTVLEVASKAHALPYPPHWSEELDAASGALYFYHELRDESSWQHPLTDTFREVLQQVATFAEENRRLDQLAVGIEQSLTEIQARAAQDLQQWVGPLGPEGEQYFYNNITGCSTWEDPCERWRYDIHVRYDLLVGFLVSQERSSRSCAREALPDLTHTLTSLASSVSSVQSILANSLTAPAGADPDDPEASGARWARPRARRNALPLPPKATGSGAPRRALFSMPPHQQQYASQVFQSHPSAAHAMPVVEAAPPPPPSGSPVRGWGVG</sequence>
<dbReference type="SUPFAM" id="SSF51045">
    <property type="entry name" value="WW domain"/>
    <property type="match status" value="2"/>
</dbReference>
<evidence type="ECO:0000313" key="5">
    <source>
        <dbReference type="EMBL" id="CAL4775114.1"/>
    </source>
</evidence>